<dbReference type="AlphaFoldDB" id="A0A6I2TZC1"/>
<dbReference type="Proteomes" id="UP000450161">
    <property type="component" value="Unassembled WGS sequence"/>
</dbReference>
<protein>
    <submittedName>
        <fullName evidence="1">DUF3168 domain-containing protein</fullName>
    </submittedName>
</protein>
<gene>
    <name evidence="1" type="ORF">FYJ72_08735</name>
</gene>
<accession>A0A6I2TZC1</accession>
<evidence type="ECO:0000313" key="1">
    <source>
        <dbReference type="EMBL" id="MST77763.1"/>
    </source>
</evidence>
<reference evidence="1 2" key="1">
    <citation type="submission" date="2019-08" db="EMBL/GenBank/DDBJ databases">
        <title>In-depth cultivation of the pig gut microbiome towards novel bacterial diversity and tailored functional studies.</title>
        <authorList>
            <person name="Wylensek D."/>
            <person name="Hitch T.C.A."/>
            <person name="Clavel T."/>
        </authorList>
    </citation>
    <scope>NUCLEOTIDE SEQUENCE [LARGE SCALE GENOMIC DNA]</scope>
    <source>
        <strain evidence="1 2">LKV-178-WT-2C</strain>
    </source>
</reference>
<dbReference type="InterPro" id="IPR021508">
    <property type="entry name" value="Gp17-like"/>
</dbReference>
<dbReference type="EMBL" id="VUNF01000015">
    <property type="protein sequence ID" value="MST77763.1"/>
    <property type="molecule type" value="Genomic_DNA"/>
</dbReference>
<comment type="caution">
    <text evidence="1">The sequence shown here is derived from an EMBL/GenBank/DDBJ whole genome shotgun (WGS) entry which is preliminary data.</text>
</comment>
<sequence>MAKTSLSVGNVIRDMLISSKEVESKTNKIFPVAISKAVLPYILYRRASLDQAPTKSGYPGADTVQIEIVCYTQEYSDGIELAEAVREALETKKGVKGDQRIVSCYLTGSEEGYEDDAYVQQLVFTIKV</sequence>
<dbReference type="InterPro" id="IPR053745">
    <property type="entry name" value="Viral_Tail_Comp_sf"/>
</dbReference>
<dbReference type="Gene3D" id="3.30.2000.30">
    <property type="match status" value="1"/>
</dbReference>
<organism evidence="1 2">
    <name type="scientific">Segatella copri</name>
    <dbReference type="NCBI Taxonomy" id="165179"/>
    <lineage>
        <taxon>Bacteria</taxon>
        <taxon>Pseudomonadati</taxon>
        <taxon>Bacteroidota</taxon>
        <taxon>Bacteroidia</taxon>
        <taxon>Bacteroidales</taxon>
        <taxon>Prevotellaceae</taxon>
        <taxon>Segatella</taxon>
    </lineage>
</organism>
<evidence type="ECO:0000313" key="2">
    <source>
        <dbReference type="Proteomes" id="UP000450161"/>
    </source>
</evidence>
<name>A0A6I2TZC1_9BACT</name>
<dbReference type="Pfam" id="PF11367">
    <property type="entry name" value="Tail_completion_gp17"/>
    <property type="match status" value="1"/>
</dbReference>
<proteinExistence type="predicted"/>